<dbReference type="SUPFAM" id="SSF55073">
    <property type="entry name" value="Nucleotide cyclase"/>
    <property type="match status" value="1"/>
</dbReference>
<dbReference type="CDD" id="cd00130">
    <property type="entry name" value="PAS"/>
    <property type="match status" value="1"/>
</dbReference>
<dbReference type="InterPro" id="IPR043128">
    <property type="entry name" value="Rev_trsase/Diguanyl_cyclase"/>
</dbReference>
<protein>
    <recommendedName>
        <fullName evidence="1">diguanylate cyclase</fullName>
        <ecNumber evidence="1">2.7.7.65</ecNumber>
    </recommendedName>
</protein>
<dbReference type="SMART" id="SM00086">
    <property type="entry name" value="PAC"/>
    <property type="match status" value="1"/>
</dbReference>
<sequence length="337" mass="38520">MGEASSIEPLKFNVSDMNEGMLHTIMELVSDGIWDWNANTGFVYRNARWYEMLGYTPHSLDNNVLTWENIIHPDDFPQVMALFDDYLSQRTPVYQAEYRCRTHDGRYIWIEDRGHVLARNADGSVARMVGAHRSIEDKKRLLEALERRNQSLEALVEERTRELSSVNQQLQRQLEENRKLAETDALTSTANRYRLDQALRQECERSQRFRQPLSLIAMDIDDFKSINDHYGHALGDAALIQVVERVKRSLRAGDVLARWGGDEFIAVLPDTSLAEARTLAEAIRQGLSEMPLVGDFHVSMSFGVVQRFEEEQQSGLMARADQALYRSKVAGKTVISG</sequence>
<evidence type="ECO:0000256" key="1">
    <source>
        <dbReference type="ARBA" id="ARBA00012528"/>
    </source>
</evidence>
<dbReference type="PANTHER" id="PTHR45138:SF24">
    <property type="entry name" value="DIGUANYLATE CYCLASE DGCC-RELATED"/>
    <property type="match status" value="1"/>
</dbReference>
<feature type="domain" description="PAC" evidence="4">
    <location>
        <begin position="94"/>
        <end position="147"/>
    </location>
</feature>
<dbReference type="PROSITE" id="PS50113">
    <property type="entry name" value="PAC"/>
    <property type="match status" value="1"/>
</dbReference>
<evidence type="ECO:0000313" key="6">
    <source>
        <dbReference type="EMBL" id="OXR32697.1"/>
    </source>
</evidence>
<dbReference type="Pfam" id="PF00990">
    <property type="entry name" value="GGDEF"/>
    <property type="match status" value="1"/>
</dbReference>
<accession>A0ABX4DWB2</accession>
<dbReference type="InterPro" id="IPR001610">
    <property type="entry name" value="PAC"/>
</dbReference>
<dbReference type="InterPro" id="IPR050469">
    <property type="entry name" value="Diguanylate_Cyclase"/>
</dbReference>
<evidence type="ECO:0000259" key="4">
    <source>
        <dbReference type="PROSITE" id="PS50113"/>
    </source>
</evidence>
<dbReference type="EMBL" id="NIWU01000002">
    <property type="protein sequence ID" value="OXR32697.1"/>
    <property type="molecule type" value="Genomic_DNA"/>
</dbReference>
<dbReference type="InterPro" id="IPR029787">
    <property type="entry name" value="Nucleotide_cyclase"/>
</dbReference>
<keyword evidence="2" id="KW-0175">Coiled coil</keyword>
<dbReference type="Proteomes" id="UP000215455">
    <property type="component" value="Unassembled WGS sequence"/>
</dbReference>
<dbReference type="NCBIfam" id="TIGR00229">
    <property type="entry name" value="sensory_box"/>
    <property type="match status" value="1"/>
</dbReference>
<dbReference type="PROSITE" id="PS50887">
    <property type="entry name" value="GGDEF"/>
    <property type="match status" value="1"/>
</dbReference>
<evidence type="ECO:0000259" key="3">
    <source>
        <dbReference type="PROSITE" id="PS50112"/>
    </source>
</evidence>
<evidence type="ECO:0000256" key="2">
    <source>
        <dbReference type="SAM" id="Coils"/>
    </source>
</evidence>
<organism evidence="6 7">
    <name type="scientific">Pseudomonas umsongensis</name>
    <dbReference type="NCBI Taxonomy" id="198618"/>
    <lineage>
        <taxon>Bacteria</taxon>
        <taxon>Pseudomonadati</taxon>
        <taxon>Pseudomonadota</taxon>
        <taxon>Gammaproteobacteria</taxon>
        <taxon>Pseudomonadales</taxon>
        <taxon>Pseudomonadaceae</taxon>
        <taxon>Pseudomonas</taxon>
    </lineage>
</organism>
<gene>
    <name evidence="6" type="ORF">PSUM_11650</name>
</gene>
<feature type="domain" description="PAS" evidence="3">
    <location>
        <begin position="18"/>
        <end position="90"/>
    </location>
</feature>
<feature type="coiled-coil region" evidence="2">
    <location>
        <begin position="128"/>
        <end position="183"/>
    </location>
</feature>
<dbReference type="Gene3D" id="3.30.70.270">
    <property type="match status" value="1"/>
</dbReference>
<dbReference type="SMART" id="SM00091">
    <property type="entry name" value="PAS"/>
    <property type="match status" value="1"/>
</dbReference>
<dbReference type="Pfam" id="PF08447">
    <property type="entry name" value="PAS_3"/>
    <property type="match status" value="1"/>
</dbReference>
<dbReference type="InterPro" id="IPR035965">
    <property type="entry name" value="PAS-like_dom_sf"/>
</dbReference>
<dbReference type="InterPro" id="IPR000700">
    <property type="entry name" value="PAS-assoc_C"/>
</dbReference>
<dbReference type="RefSeq" id="WP_083348258.1">
    <property type="nucleotide sequence ID" value="NZ_LT629767.1"/>
</dbReference>
<feature type="domain" description="GGDEF" evidence="5">
    <location>
        <begin position="211"/>
        <end position="337"/>
    </location>
</feature>
<name>A0ABX4DWB2_9PSED</name>
<dbReference type="InterPro" id="IPR000160">
    <property type="entry name" value="GGDEF_dom"/>
</dbReference>
<evidence type="ECO:0000313" key="7">
    <source>
        <dbReference type="Proteomes" id="UP000215455"/>
    </source>
</evidence>
<dbReference type="InterPro" id="IPR000014">
    <property type="entry name" value="PAS"/>
</dbReference>
<dbReference type="PANTHER" id="PTHR45138">
    <property type="entry name" value="REGULATORY COMPONENTS OF SENSORY TRANSDUCTION SYSTEM"/>
    <property type="match status" value="1"/>
</dbReference>
<dbReference type="SMART" id="SM00267">
    <property type="entry name" value="GGDEF"/>
    <property type="match status" value="1"/>
</dbReference>
<dbReference type="SUPFAM" id="SSF55785">
    <property type="entry name" value="PYP-like sensor domain (PAS domain)"/>
    <property type="match status" value="1"/>
</dbReference>
<keyword evidence="7" id="KW-1185">Reference proteome</keyword>
<dbReference type="NCBIfam" id="TIGR00254">
    <property type="entry name" value="GGDEF"/>
    <property type="match status" value="1"/>
</dbReference>
<dbReference type="PROSITE" id="PS50112">
    <property type="entry name" value="PAS"/>
    <property type="match status" value="1"/>
</dbReference>
<dbReference type="InterPro" id="IPR013655">
    <property type="entry name" value="PAS_fold_3"/>
</dbReference>
<reference evidence="6 7" key="1">
    <citation type="submission" date="2017-06" db="EMBL/GenBank/DDBJ databases">
        <authorList>
            <person name="Furmanczyk E.M."/>
        </authorList>
    </citation>
    <scope>NUCLEOTIDE SEQUENCE [LARGE SCALE GENOMIC DNA]</scope>
    <source>
        <strain evidence="6 7">DSM 16611</strain>
    </source>
</reference>
<dbReference type="EC" id="2.7.7.65" evidence="1"/>
<evidence type="ECO:0000259" key="5">
    <source>
        <dbReference type="PROSITE" id="PS50887"/>
    </source>
</evidence>
<proteinExistence type="predicted"/>
<dbReference type="Gene3D" id="3.30.450.20">
    <property type="entry name" value="PAS domain"/>
    <property type="match status" value="1"/>
</dbReference>
<comment type="caution">
    <text evidence="6">The sequence shown here is derived from an EMBL/GenBank/DDBJ whole genome shotgun (WGS) entry which is preliminary data.</text>
</comment>
<dbReference type="CDD" id="cd01949">
    <property type="entry name" value="GGDEF"/>
    <property type="match status" value="1"/>
</dbReference>